<dbReference type="GeneID" id="28825704"/>
<evidence type="ECO:0000256" key="2">
    <source>
        <dbReference type="SAM" id="Phobius"/>
    </source>
</evidence>
<name>A0A132BBX3_MOLSC</name>
<dbReference type="EMBL" id="KQ947430">
    <property type="protein sequence ID" value="KUJ09915.1"/>
    <property type="molecule type" value="Genomic_DNA"/>
</dbReference>
<dbReference type="Proteomes" id="UP000070700">
    <property type="component" value="Unassembled WGS sequence"/>
</dbReference>
<feature type="compositionally biased region" description="Polar residues" evidence="1">
    <location>
        <begin position="47"/>
        <end position="57"/>
    </location>
</feature>
<sequence length="242" mass="26832">MHTRDIHRTRVLELHTGHFYAPKPTTSTGTFTFPPIPPSSTPNYSPQTQQPVLSSPSKVDDSQKGHPTSPSQSGNFQSPRSPASSHVPNYRDTSQSLNFLFERTTLLASLIAAAVLSWRFCQTRGAICLSCRNGYRGRMRKVALPSTTHTGRLDFKTRGARRNVCARGRDMRNITLHESIPISICISYFSCLVLSSYRAAAFLRPVEKEEGGGETLLYLPVPYLGIFALPLFYFSRCGGSNS</sequence>
<dbReference type="KEGG" id="psco:LY89DRAFT_689813"/>
<keyword evidence="2" id="KW-1133">Transmembrane helix</keyword>
<dbReference type="AlphaFoldDB" id="A0A132BBX3"/>
<dbReference type="RefSeq" id="XP_018064270.1">
    <property type="nucleotide sequence ID" value="XM_018215978.1"/>
</dbReference>
<organism evidence="3 4">
    <name type="scientific">Mollisia scopiformis</name>
    <name type="common">Conifer needle endophyte fungus</name>
    <name type="synonym">Phialocephala scopiformis</name>
    <dbReference type="NCBI Taxonomy" id="149040"/>
    <lineage>
        <taxon>Eukaryota</taxon>
        <taxon>Fungi</taxon>
        <taxon>Dikarya</taxon>
        <taxon>Ascomycota</taxon>
        <taxon>Pezizomycotina</taxon>
        <taxon>Leotiomycetes</taxon>
        <taxon>Helotiales</taxon>
        <taxon>Mollisiaceae</taxon>
        <taxon>Mollisia</taxon>
    </lineage>
</organism>
<proteinExistence type="predicted"/>
<feature type="compositionally biased region" description="Polar residues" evidence="1">
    <location>
        <begin position="65"/>
        <end position="89"/>
    </location>
</feature>
<evidence type="ECO:0000256" key="1">
    <source>
        <dbReference type="SAM" id="MobiDB-lite"/>
    </source>
</evidence>
<feature type="region of interest" description="Disordered" evidence="1">
    <location>
        <begin position="19"/>
        <end position="89"/>
    </location>
</feature>
<keyword evidence="2" id="KW-0472">Membrane</keyword>
<gene>
    <name evidence="3" type="ORF">LY89DRAFT_689813</name>
</gene>
<feature type="compositionally biased region" description="Low complexity" evidence="1">
    <location>
        <begin position="22"/>
        <end position="33"/>
    </location>
</feature>
<feature type="transmembrane region" description="Helical" evidence="2">
    <location>
        <begin position="179"/>
        <end position="197"/>
    </location>
</feature>
<protein>
    <submittedName>
        <fullName evidence="3">Uncharacterized protein</fullName>
    </submittedName>
</protein>
<evidence type="ECO:0000313" key="4">
    <source>
        <dbReference type="Proteomes" id="UP000070700"/>
    </source>
</evidence>
<feature type="transmembrane region" description="Helical" evidence="2">
    <location>
        <begin position="217"/>
        <end position="234"/>
    </location>
</feature>
<evidence type="ECO:0000313" key="3">
    <source>
        <dbReference type="EMBL" id="KUJ09915.1"/>
    </source>
</evidence>
<dbReference type="InParanoid" id="A0A132BBX3"/>
<keyword evidence="4" id="KW-1185">Reference proteome</keyword>
<accession>A0A132BBX3</accession>
<keyword evidence="2" id="KW-0812">Transmembrane</keyword>
<reference evidence="3 4" key="1">
    <citation type="submission" date="2015-10" db="EMBL/GenBank/DDBJ databases">
        <title>Full genome of DAOMC 229536 Phialocephala scopiformis, a fungal endophyte of spruce producing the potent anti-insectan compound rugulosin.</title>
        <authorList>
            <consortium name="DOE Joint Genome Institute"/>
            <person name="Walker A.K."/>
            <person name="Frasz S.L."/>
            <person name="Seifert K.A."/>
            <person name="Miller J.D."/>
            <person name="Mondo S.J."/>
            <person name="Labutti K."/>
            <person name="Lipzen A."/>
            <person name="Dockter R."/>
            <person name="Kennedy M."/>
            <person name="Grigoriev I.V."/>
            <person name="Spatafora J.W."/>
        </authorList>
    </citation>
    <scope>NUCLEOTIDE SEQUENCE [LARGE SCALE GENOMIC DNA]</scope>
    <source>
        <strain evidence="3 4">CBS 120377</strain>
    </source>
</reference>